<dbReference type="PANTHER" id="PTHR13017">
    <property type="entry name" value="5-FORMYLTETRAHYDROFOLATE CYCLO-LIGASE-RELATED"/>
    <property type="match status" value="1"/>
</dbReference>
<dbReference type="Pfam" id="PF01812">
    <property type="entry name" value="5-FTHF_cyc-lig"/>
    <property type="match status" value="1"/>
</dbReference>
<protein>
    <submittedName>
        <fullName evidence="1">5-formyltetrahydrofolate cyclo-ligase</fullName>
    </submittedName>
</protein>
<dbReference type="InterPro" id="IPR024185">
    <property type="entry name" value="FTHF_cligase-like_sf"/>
</dbReference>
<organism evidence="1 2">
    <name type="scientific">Mesorhizobium plurifarium</name>
    <dbReference type="NCBI Taxonomy" id="69974"/>
    <lineage>
        <taxon>Bacteria</taxon>
        <taxon>Pseudomonadati</taxon>
        <taxon>Pseudomonadota</taxon>
        <taxon>Alphaproteobacteria</taxon>
        <taxon>Hyphomicrobiales</taxon>
        <taxon>Phyllobacteriaceae</taxon>
        <taxon>Mesorhizobium</taxon>
    </lineage>
</organism>
<dbReference type="InterPro" id="IPR037171">
    <property type="entry name" value="NagB/RpiA_transferase-like"/>
</dbReference>
<evidence type="ECO:0000313" key="1">
    <source>
        <dbReference type="EMBL" id="CDX58527.1"/>
    </source>
</evidence>
<dbReference type="EMBL" id="CCND01000017">
    <property type="protein sequence ID" value="CDX58527.1"/>
    <property type="molecule type" value="Genomic_DNA"/>
</dbReference>
<keyword evidence="1" id="KW-0436">Ligase</keyword>
<dbReference type="PANTHER" id="PTHR13017:SF0">
    <property type="entry name" value="METHENYLTETRAHYDROFOLATE SYNTHASE DOMAIN-CONTAINING PROTEIN"/>
    <property type="match status" value="1"/>
</dbReference>
<dbReference type="AlphaFoldDB" id="A0A0K2W0E9"/>
<evidence type="ECO:0000313" key="2">
    <source>
        <dbReference type="Proteomes" id="UP000182888"/>
    </source>
</evidence>
<gene>
    <name evidence="1" type="ORF">MPL1032_240144</name>
</gene>
<dbReference type="GO" id="GO:0005737">
    <property type="term" value="C:cytoplasm"/>
    <property type="evidence" value="ECO:0007669"/>
    <property type="project" value="TreeGrafter"/>
</dbReference>
<accession>A0A0K2W0E9</accession>
<dbReference type="GO" id="GO:0016874">
    <property type="term" value="F:ligase activity"/>
    <property type="evidence" value="ECO:0007669"/>
    <property type="project" value="UniProtKB-KW"/>
</dbReference>
<reference evidence="2" key="1">
    <citation type="submission" date="2014-08" db="EMBL/GenBank/DDBJ databases">
        <authorList>
            <person name="Edwards T."/>
        </authorList>
    </citation>
    <scope>NUCLEOTIDE SEQUENCE [LARGE SCALE GENOMIC DNA]</scope>
</reference>
<dbReference type="InterPro" id="IPR002698">
    <property type="entry name" value="FTHF_cligase"/>
</dbReference>
<sequence length="245" mass="27453">MSTSKIIRQRIWSKLADVAKPDTRFHLNFGEVIPDFEGSEEATDKIAAMDAYKDTKYAFITPDNCLVDLRRRLIERGVPFVMSTYGIYRGFVMIEPGMVPKGAELYAAWLDGMEHFGKPVTLQDVAARGRFDIMVTGASAVSLDGVRFGKGHGFFDLEWGMFTDIGIVDERTPVVAVVHDVQVVEDKLVPSETDILVDYIATPSRLISVEKRGKRPHGVKWDLLEPEQIASTPPIRELQRIRGLA</sequence>
<name>A0A0K2W0E9_MESPL</name>
<dbReference type="SUPFAM" id="SSF100950">
    <property type="entry name" value="NagB/RpiA/CoA transferase-like"/>
    <property type="match status" value="1"/>
</dbReference>
<proteinExistence type="predicted"/>
<dbReference type="Gene3D" id="3.40.50.10420">
    <property type="entry name" value="NagB/RpiA/CoA transferase-like"/>
    <property type="match status" value="1"/>
</dbReference>
<dbReference type="Proteomes" id="UP000182888">
    <property type="component" value="Unassembled WGS sequence"/>
</dbReference>